<dbReference type="InterPro" id="IPR013740">
    <property type="entry name" value="Redoxin"/>
</dbReference>
<keyword evidence="3" id="KW-0735">Signal-anchor</keyword>
<dbReference type="OrthoDB" id="9796554at2"/>
<gene>
    <name evidence="8" type="ORF">FRX94_05965</name>
</gene>
<dbReference type="PROSITE" id="PS51352">
    <property type="entry name" value="THIOREDOXIN_2"/>
    <property type="match status" value="1"/>
</dbReference>
<evidence type="ECO:0000256" key="5">
    <source>
        <dbReference type="ARBA" id="ARBA00023284"/>
    </source>
</evidence>
<evidence type="ECO:0000259" key="7">
    <source>
        <dbReference type="PROSITE" id="PS51352"/>
    </source>
</evidence>
<dbReference type="PANTHER" id="PTHR42852">
    <property type="entry name" value="THIOL:DISULFIDE INTERCHANGE PROTEIN DSBE"/>
    <property type="match status" value="1"/>
</dbReference>
<dbReference type="InterPro" id="IPR050553">
    <property type="entry name" value="Thioredoxin_ResA/DsbE_sf"/>
</dbReference>
<dbReference type="Pfam" id="PF08534">
    <property type="entry name" value="Redoxin"/>
    <property type="match status" value="1"/>
</dbReference>
<keyword evidence="2" id="KW-0201">Cytochrome c-type biogenesis</keyword>
<accession>A0A5C5UIP8</accession>
<dbReference type="InterPro" id="IPR013766">
    <property type="entry name" value="Thioredoxin_domain"/>
</dbReference>
<evidence type="ECO:0000256" key="6">
    <source>
        <dbReference type="SAM" id="Phobius"/>
    </source>
</evidence>
<dbReference type="InterPro" id="IPR017937">
    <property type="entry name" value="Thioredoxin_CS"/>
</dbReference>
<dbReference type="EMBL" id="VOHM01000010">
    <property type="protein sequence ID" value="TWT25669.1"/>
    <property type="molecule type" value="Genomic_DNA"/>
</dbReference>
<evidence type="ECO:0000313" key="9">
    <source>
        <dbReference type="Proteomes" id="UP000320791"/>
    </source>
</evidence>
<reference evidence="8 9" key="1">
    <citation type="submission" date="2019-08" db="EMBL/GenBank/DDBJ databases">
        <authorList>
            <person name="Lei W."/>
        </authorList>
    </citation>
    <scope>NUCLEOTIDE SEQUENCE [LARGE SCALE GENOMIC DNA]</scope>
    <source>
        <strain evidence="8 9">CCUG 58627</strain>
    </source>
</reference>
<dbReference type="PANTHER" id="PTHR42852:SF6">
    <property type="entry name" value="THIOL:DISULFIDE INTERCHANGE PROTEIN DSBE"/>
    <property type="match status" value="1"/>
</dbReference>
<dbReference type="Proteomes" id="UP000320791">
    <property type="component" value="Unassembled WGS sequence"/>
</dbReference>
<feature type="transmembrane region" description="Helical" evidence="6">
    <location>
        <begin position="7"/>
        <end position="27"/>
    </location>
</feature>
<dbReference type="Gene3D" id="3.40.30.10">
    <property type="entry name" value="Glutaredoxin"/>
    <property type="match status" value="1"/>
</dbReference>
<dbReference type="PROSITE" id="PS00194">
    <property type="entry name" value="THIOREDOXIN_1"/>
    <property type="match status" value="1"/>
</dbReference>
<dbReference type="SUPFAM" id="SSF52833">
    <property type="entry name" value="Thioredoxin-like"/>
    <property type="match status" value="1"/>
</dbReference>
<dbReference type="CDD" id="cd02966">
    <property type="entry name" value="TlpA_like_family"/>
    <property type="match status" value="1"/>
</dbReference>
<evidence type="ECO:0000256" key="4">
    <source>
        <dbReference type="ARBA" id="ARBA00023157"/>
    </source>
</evidence>
<name>A0A5C5UIP8_9CORY</name>
<comment type="subcellular location">
    <subcellularLocation>
        <location evidence="1">Cell envelope</location>
    </subcellularLocation>
</comment>
<feature type="domain" description="Thioredoxin" evidence="7">
    <location>
        <begin position="45"/>
        <end position="182"/>
    </location>
</feature>
<dbReference type="GO" id="GO:0017004">
    <property type="term" value="P:cytochrome complex assembly"/>
    <property type="evidence" value="ECO:0007669"/>
    <property type="project" value="UniProtKB-KW"/>
</dbReference>
<keyword evidence="6" id="KW-0472">Membrane</keyword>
<dbReference type="RefSeq" id="WP_146324217.1">
    <property type="nucleotide sequence ID" value="NZ_BAABLR010000073.1"/>
</dbReference>
<dbReference type="InterPro" id="IPR036249">
    <property type="entry name" value="Thioredoxin-like_sf"/>
</dbReference>
<sequence>MPQSAKWSIVGAVVLTLCIIGAVPLLLRTVNPPEEAANTASISVEPRPDCAGDFPVDLPCLGGERIDAPPKPTVVNLWAWWCAPCREELPLVDAFASAHPEYRVIGVHADANAANGAAMLKEMGVDTPSFQDDDGSFAGTLGLPGVVPITVVLRADGTVAAVLPKVFTTQADLESAVQEALR</sequence>
<evidence type="ECO:0000256" key="3">
    <source>
        <dbReference type="ARBA" id="ARBA00022968"/>
    </source>
</evidence>
<dbReference type="GO" id="GO:0030313">
    <property type="term" value="C:cell envelope"/>
    <property type="evidence" value="ECO:0007669"/>
    <property type="project" value="UniProtKB-SubCell"/>
</dbReference>
<proteinExistence type="predicted"/>
<keyword evidence="6" id="KW-1133">Transmembrane helix</keyword>
<dbReference type="AlphaFoldDB" id="A0A5C5UIP8"/>
<protein>
    <submittedName>
        <fullName evidence="8">TlpA family protein disulfide reductase</fullName>
    </submittedName>
</protein>
<evidence type="ECO:0000256" key="1">
    <source>
        <dbReference type="ARBA" id="ARBA00004196"/>
    </source>
</evidence>
<keyword evidence="4" id="KW-1015">Disulfide bond</keyword>
<keyword evidence="6" id="KW-0812">Transmembrane</keyword>
<dbReference type="GO" id="GO:0016491">
    <property type="term" value="F:oxidoreductase activity"/>
    <property type="evidence" value="ECO:0007669"/>
    <property type="project" value="InterPro"/>
</dbReference>
<keyword evidence="9" id="KW-1185">Reference proteome</keyword>
<evidence type="ECO:0000256" key="2">
    <source>
        <dbReference type="ARBA" id="ARBA00022748"/>
    </source>
</evidence>
<keyword evidence="5" id="KW-0676">Redox-active center</keyword>
<comment type="caution">
    <text evidence="8">The sequence shown here is derived from an EMBL/GenBank/DDBJ whole genome shotgun (WGS) entry which is preliminary data.</text>
</comment>
<organism evidence="8 9">
    <name type="scientific">Corynebacterium canis</name>
    <dbReference type="NCBI Taxonomy" id="679663"/>
    <lineage>
        <taxon>Bacteria</taxon>
        <taxon>Bacillati</taxon>
        <taxon>Actinomycetota</taxon>
        <taxon>Actinomycetes</taxon>
        <taxon>Mycobacteriales</taxon>
        <taxon>Corynebacteriaceae</taxon>
        <taxon>Corynebacterium</taxon>
    </lineage>
</organism>
<evidence type="ECO:0000313" key="8">
    <source>
        <dbReference type="EMBL" id="TWT25669.1"/>
    </source>
</evidence>